<gene>
    <name evidence="1" type="ORF">CEUTPL_LOCUS10712</name>
</gene>
<keyword evidence="2" id="KW-1185">Reference proteome</keyword>
<proteinExistence type="predicted"/>
<name>A0A9N9MUF2_9CUCU</name>
<organism evidence="1 2">
    <name type="scientific">Ceutorhynchus assimilis</name>
    <name type="common">cabbage seed weevil</name>
    <dbReference type="NCBI Taxonomy" id="467358"/>
    <lineage>
        <taxon>Eukaryota</taxon>
        <taxon>Metazoa</taxon>
        <taxon>Ecdysozoa</taxon>
        <taxon>Arthropoda</taxon>
        <taxon>Hexapoda</taxon>
        <taxon>Insecta</taxon>
        <taxon>Pterygota</taxon>
        <taxon>Neoptera</taxon>
        <taxon>Endopterygota</taxon>
        <taxon>Coleoptera</taxon>
        <taxon>Polyphaga</taxon>
        <taxon>Cucujiformia</taxon>
        <taxon>Curculionidae</taxon>
        <taxon>Ceutorhynchinae</taxon>
        <taxon>Ceutorhynchus</taxon>
    </lineage>
</organism>
<dbReference type="EMBL" id="OU892282">
    <property type="protein sequence ID" value="CAG9770257.1"/>
    <property type="molecule type" value="Genomic_DNA"/>
</dbReference>
<dbReference type="Gene3D" id="3.10.129.110">
    <property type="entry name" value="Polyketide synthase dehydratase"/>
    <property type="match status" value="1"/>
</dbReference>
<protein>
    <submittedName>
        <fullName evidence="1">Uncharacterized protein</fullName>
    </submittedName>
</protein>
<accession>A0A9N9MUF2</accession>
<dbReference type="AlphaFoldDB" id="A0A9N9MUF2"/>
<dbReference type="Proteomes" id="UP001152799">
    <property type="component" value="Chromosome 6"/>
</dbReference>
<dbReference type="InterPro" id="IPR042104">
    <property type="entry name" value="PKS_dehydratase_sf"/>
</dbReference>
<dbReference type="OrthoDB" id="6432380at2759"/>
<sequence>MVWDLYSDQSLKGTTRDRRGVGIRQKDLPRKGLMPKNWDEYLKNSQNKEDLFSYLASVLIEEVTELHLVTNVNLKIVSNRNKCRSLEGVDCSGMEEADSRIFLHLKDVIGNCLELHVMIQRQSGNFEITKGEVPVVTGRIRMDDSQDHILPSSIIINNFNKDNAFLSSRDIYKELRLRGYNYKYLIAAFVKS</sequence>
<reference evidence="1" key="1">
    <citation type="submission" date="2022-01" db="EMBL/GenBank/DDBJ databases">
        <authorList>
            <person name="King R."/>
        </authorList>
    </citation>
    <scope>NUCLEOTIDE SEQUENCE</scope>
</reference>
<evidence type="ECO:0000313" key="1">
    <source>
        <dbReference type="EMBL" id="CAG9770257.1"/>
    </source>
</evidence>
<evidence type="ECO:0000313" key="2">
    <source>
        <dbReference type="Proteomes" id="UP001152799"/>
    </source>
</evidence>